<dbReference type="RefSeq" id="WP_135471177.1">
    <property type="nucleotide sequence ID" value="NZ_CASJPC010000011.1"/>
</dbReference>
<accession>A0A4Z0V739</accession>
<dbReference type="Pfam" id="PF03415">
    <property type="entry name" value="Peptidase_C11"/>
    <property type="match status" value="1"/>
</dbReference>
<name>A0A4Z0V739_9BACT</name>
<keyword evidence="1" id="KW-0732">Signal</keyword>
<proteinExistence type="predicted"/>
<dbReference type="PANTHER" id="PTHR37835:SF1">
    <property type="entry name" value="ALPHA-CLOSTRIPAIN"/>
    <property type="match status" value="1"/>
</dbReference>
<sequence>MHKFLYYILPLLLMLAGATSCSSDDGPDAPPEPSVSVSRTVLVYMIANNNLGSSYHSDERDIQEMLKGVEGGKLNNGRLLVYHNRPNNNSAYPPQLLDITEHGPKELKAYTDAGGICSVSPERFREVIADMKRLAPADDYALVLWGHGNGWIISPGDIKSRSFGPDDSTWISVPAMAQALEGERFQFIYFDCCLMGNIEPIYEIRHLTDYIVASPTQLGIDGMPYDMNVPMFFKELPDLVQAAKNTFDSYHGSMNQMCVIDTRHLDDLAAASREIFSTLSRYPSANEINTLQKLGKYTYSMLRYDATIAHDMDQYMELLCTTAGTPDLLTKWRETLDKTVVYKATTKTSIDFPAFSITRYCGLGSYVICNADDITFREYDTLAWWTDVVSAAPAYSVK</sequence>
<dbReference type="AlphaFoldDB" id="A0A4Z0V739"/>
<reference evidence="2 3" key="1">
    <citation type="submission" date="2019-02" db="EMBL/GenBank/DDBJ databases">
        <title>Isolation and identification of novel species under the genus Muribaculum.</title>
        <authorList>
            <person name="Miyake S."/>
            <person name="Ding Y."/>
            <person name="Low A."/>
            <person name="Soh M."/>
            <person name="Seedorf H."/>
        </authorList>
    </citation>
    <scope>NUCLEOTIDE SEQUENCE [LARGE SCALE GENOMIC DNA]</scope>
    <source>
        <strain evidence="2 3">TLL-A3</strain>
    </source>
</reference>
<dbReference type="Gene3D" id="3.40.50.11970">
    <property type="match status" value="1"/>
</dbReference>
<dbReference type="Proteomes" id="UP000297635">
    <property type="component" value="Unassembled WGS sequence"/>
</dbReference>
<dbReference type="PROSITE" id="PS51257">
    <property type="entry name" value="PROKAR_LIPOPROTEIN"/>
    <property type="match status" value="1"/>
</dbReference>
<dbReference type="InterPro" id="IPR005077">
    <property type="entry name" value="Peptidase_C11"/>
</dbReference>
<evidence type="ECO:0000313" key="3">
    <source>
        <dbReference type="Proteomes" id="UP000297635"/>
    </source>
</evidence>
<evidence type="ECO:0000313" key="2">
    <source>
        <dbReference type="EMBL" id="TGG40164.1"/>
    </source>
</evidence>
<dbReference type="PANTHER" id="PTHR37835">
    <property type="entry name" value="ALPHA-CLOSTRIPAIN"/>
    <property type="match status" value="1"/>
</dbReference>
<gene>
    <name evidence="2" type="ORF">EZ315_05420</name>
</gene>
<feature type="signal peptide" evidence="1">
    <location>
        <begin position="1"/>
        <end position="22"/>
    </location>
</feature>
<protein>
    <recommendedName>
        <fullName evidence="4">Clostripain</fullName>
    </recommendedName>
</protein>
<comment type="caution">
    <text evidence="2">The sequence shown here is derived from an EMBL/GenBank/DDBJ whole genome shotgun (WGS) entry which is preliminary data.</text>
</comment>
<evidence type="ECO:0000256" key="1">
    <source>
        <dbReference type="SAM" id="SignalP"/>
    </source>
</evidence>
<evidence type="ECO:0008006" key="4">
    <source>
        <dbReference type="Google" id="ProtNLM"/>
    </source>
</evidence>
<organism evidence="2 3">
    <name type="scientific">Duncaniella freteri</name>
    <dbReference type="NCBI Taxonomy" id="2530391"/>
    <lineage>
        <taxon>Bacteria</taxon>
        <taxon>Pseudomonadati</taxon>
        <taxon>Bacteroidota</taxon>
        <taxon>Bacteroidia</taxon>
        <taxon>Bacteroidales</taxon>
        <taxon>Muribaculaceae</taxon>
        <taxon>Duncaniella</taxon>
    </lineage>
</organism>
<keyword evidence="3" id="KW-1185">Reference proteome</keyword>
<dbReference type="EMBL" id="SJSA01000001">
    <property type="protein sequence ID" value="TGG40164.1"/>
    <property type="molecule type" value="Genomic_DNA"/>
</dbReference>
<feature type="chain" id="PRO_5021354030" description="Clostripain" evidence="1">
    <location>
        <begin position="23"/>
        <end position="398"/>
    </location>
</feature>
<dbReference type="GeneID" id="82149226"/>